<evidence type="ECO:0000313" key="2">
    <source>
        <dbReference type="Proteomes" id="UP000027665"/>
    </source>
</evidence>
<protein>
    <recommendedName>
        <fullName evidence="3">SWIM-type domain-containing protein</fullName>
    </recommendedName>
</protein>
<accession>A0A073J629</accession>
<comment type="caution">
    <text evidence="1">The sequence shown here is derived from an EMBL/GenBank/DDBJ whole genome shotgun (WGS) entry which is preliminary data.</text>
</comment>
<proteinExistence type="predicted"/>
<sequence>MQKGQKTLFENNGNWKITLNVKHIERREDPARLEYVPCAVTAEINELGRLQFSCTCEKGKKQEICDHVLHAIGGDVYLLRDQEDENQRKDIFDVYQKCLSTDIYEAICDYYDKSKSTKDTNLKSDITKQHLSLSHLVMSSGIVLGSGEKIKNYLRVLKSLLNKNNKRSLPLPLFLPERSEESGWYYEPRPCMATPLGLNAQERTKQAKRDNAQKPIIYRYLARFQSSNFAFSVGDVFFTSDRHYVQVLNVQERIPGDATTQIIEFKISKESSSHTPSFSSLPVGNFIYLLITGNKNERQHF</sequence>
<evidence type="ECO:0008006" key="3">
    <source>
        <dbReference type="Google" id="ProtNLM"/>
    </source>
</evidence>
<organism evidence="1 2">
    <name type="scientific">Synergistes jonesii</name>
    <dbReference type="NCBI Taxonomy" id="2754"/>
    <lineage>
        <taxon>Bacteria</taxon>
        <taxon>Thermotogati</taxon>
        <taxon>Synergistota</taxon>
        <taxon>Synergistia</taxon>
        <taxon>Synergistales</taxon>
        <taxon>Synergistaceae</taxon>
        <taxon>Synergistes</taxon>
    </lineage>
</organism>
<evidence type="ECO:0000313" key="1">
    <source>
        <dbReference type="EMBL" id="KEJ93177.1"/>
    </source>
</evidence>
<name>A0A073J629_9BACT</name>
<gene>
    <name evidence="1" type="ORF">EH55_12800</name>
</gene>
<dbReference type="EMBL" id="JMKI01000006">
    <property type="protein sequence ID" value="KEJ93177.1"/>
    <property type="molecule type" value="Genomic_DNA"/>
</dbReference>
<dbReference type="Proteomes" id="UP000027665">
    <property type="component" value="Unassembled WGS sequence"/>
</dbReference>
<reference evidence="1 2" key="1">
    <citation type="submission" date="2014-04" db="EMBL/GenBank/DDBJ databases">
        <title>Draft Genome Sequence of Synergistes jonesii.</title>
        <authorList>
            <person name="Coil D.A."/>
            <person name="Eisen J.A."/>
            <person name="Holland-Moritz H.E."/>
        </authorList>
    </citation>
    <scope>NUCLEOTIDE SEQUENCE [LARGE SCALE GENOMIC DNA]</scope>
    <source>
        <strain evidence="1 2">78-1</strain>
    </source>
</reference>
<dbReference type="GeneID" id="90982837"/>
<dbReference type="AlphaFoldDB" id="A0A073J629"/>
<dbReference type="RefSeq" id="WP_037974516.1">
    <property type="nucleotide sequence ID" value="NZ_JMKI01000006.1"/>
</dbReference>
<dbReference type="STRING" id="2754.EH55_12800"/>
<keyword evidence="2" id="KW-1185">Reference proteome</keyword>